<feature type="region of interest" description="Disordered" evidence="1">
    <location>
        <begin position="89"/>
        <end position="122"/>
    </location>
</feature>
<protein>
    <submittedName>
        <fullName evidence="2">Uncharacterized protein</fullName>
    </submittedName>
</protein>
<reference evidence="2" key="2">
    <citation type="submission" date="2021-01" db="UniProtKB">
        <authorList>
            <consortium name="EnsemblMetazoa"/>
        </authorList>
    </citation>
    <scope>IDENTIFICATION</scope>
</reference>
<evidence type="ECO:0000313" key="3">
    <source>
        <dbReference type="Proteomes" id="UP000007110"/>
    </source>
</evidence>
<dbReference type="OMA" id="FWEINIL"/>
<evidence type="ECO:0000256" key="1">
    <source>
        <dbReference type="SAM" id="MobiDB-lite"/>
    </source>
</evidence>
<dbReference type="Proteomes" id="UP000007110">
    <property type="component" value="Unassembled WGS sequence"/>
</dbReference>
<dbReference type="EnsemblMetazoa" id="XM_030998751">
    <property type="protein sequence ID" value="XP_030854611"/>
    <property type="gene ID" value="LOC100888667"/>
</dbReference>
<name>A0A7M7PNT3_STRPU</name>
<dbReference type="AlphaFoldDB" id="A0A7M7PNT3"/>
<accession>A0A7M7PNT3</accession>
<feature type="region of interest" description="Disordered" evidence="1">
    <location>
        <begin position="221"/>
        <end position="240"/>
    </location>
</feature>
<organism evidence="2 3">
    <name type="scientific">Strongylocentrotus purpuratus</name>
    <name type="common">Purple sea urchin</name>
    <dbReference type="NCBI Taxonomy" id="7668"/>
    <lineage>
        <taxon>Eukaryota</taxon>
        <taxon>Metazoa</taxon>
        <taxon>Echinodermata</taxon>
        <taxon>Eleutherozoa</taxon>
        <taxon>Echinozoa</taxon>
        <taxon>Echinoidea</taxon>
        <taxon>Euechinoidea</taxon>
        <taxon>Echinacea</taxon>
        <taxon>Camarodonta</taxon>
        <taxon>Echinidea</taxon>
        <taxon>Strongylocentrotidae</taxon>
        <taxon>Strongylocentrotus</taxon>
    </lineage>
</organism>
<dbReference type="RefSeq" id="XP_030854611.1">
    <property type="nucleotide sequence ID" value="XM_030998751.1"/>
</dbReference>
<dbReference type="GeneID" id="100888667"/>
<reference evidence="3" key="1">
    <citation type="submission" date="2015-02" db="EMBL/GenBank/DDBJ databases">
        <title>Genome sequencing for Strongylocentrotus purpuratus.</title>
        <authorList>
            <person name="Murali S."/>
            <person name="Liu Y."/>
            <person name="Vee V."/>
            <person name="English A."/>
            <person name="Wang M."/>
            <person name="Skinner E."/>
            <person name="Han Y."/>
            <person name="Muzny D.M."/>
            <person name="Worley K.C."/>
            <person name="Gibbs R.A."/>
        </authorList>
    </citation>
    <scope>NUCLEOTIDE SEQUENCE</scope>
</reference>
<proteinExistence type="predicted"/>
<keyword evidence="3" id="KW-1185">Reference proteome</keyword>
<dbReference type="RefSeq" id="XP_011666377.2">
    <property type="nucleotide sequence ID" value="XM_011668075.2"/>
</dbReference>
<dbReference type="EnsemblMetazoa" id="XM_011668075">
    <property type="protein sequence ID" value="XP_011666377"/>
    <property type="gene ID" value="LOC100888667"/>
</dbReference>
<sequence length="329" mass="36023">MSELEIHVSTPLRGINSVEVSVCSIGSSGDQSCRKLIVDVCNGPGAPSARVVQPGNMQMDQTNMKMKLSSKDESGVDEILEEELDAFTDNMPSDISSSRPETPIMTGTSPPIPIPRLSPIGNSGSFIGTPTRSSSFSYMYRFSSPEETSPLSSGYGSAPRFFQSTSTQTPPLSPVLLETSISLRLFDSPSEQDQSLSPQEQLRLRRQRYCEESRRTRFFSEGSAVPETVPPNEPAGDNAAEPLPDVVAIRRSRANSAPARPVAPEIATGRELRRIGDEFVALFEGQRSLRRNDPHRRSFIRRLFESWKSSPISESAPARTSVIRDGSSV</sequence>
<evidence type="ECO:0000313" key="2">
    <source>
        <dbReference type="EnsemblMetazoa" id="XP_030854611"/>
    </source>
</evidence>
<feature type="compositionally biased region" description="Polar residues" evidence="1">
    <location>
        <begin position="90"/>
        <end position="108"/>
    </location>
</feature>